<evidence type="ECO:0000256" key="5">
    <source>
        <dbReference type="PIRSR" id="PIRSR000615-1"/>
    </source>
</evidence>
<dbReference type="Gene3D" id="1.10.510.10">
    <property type="entry name" value="Transferase(Phosphotransferase) domain 1"/>
    <property type="match status" value="1"/>
</dbReference>
<organism evidence="8 9">
    <name type="scientific">Chaetoceros tenuissimus</name>
    <dbReference type="NCBI Taxonomy" id="426638"/>
    <lineage>
        <taxon>Eukaryota</taxon>
        <taxon>Sar</taxon>
        <taxon>Stramenopiles</taxon>
        <taxon>Ochrophyta</taxon>
        <taxon>Bacillariophyta</taxon>
        <taxon>Coscinodiscophyceae</taxon>
        <taxon>Chaetocerotophycidae</taxon>
        <taxon>Chaetocerotales</taxon>
        <taxon>Chaetocerotaceae</taxon>
        <taxon>Chaetoceros</taxon>
    </lineage>
</organism>
<dbReference type="GO" id="GO:0004674">
    <property type="term" value="F:protein serine/threonine kinase activity"/>
    <property type="evidence" value="ECO:0007669"/>
    <property type="project" value="TreeGrafter"/>
</dbReference>
<evidence type="ECO:0000313" key="9">
    <source>
        <dbReference type="Proteomes" id="UP001054902"/>
    </source>
</evidence>
<feature type="binding site" evidence="6">
    <location>
        <position position="233"/>
    </location>
    <ligand>
        <name>Mg(2+)</name>
        <dbReference type="ChEBI" id="CHEBI:18420"/>
    </ligand>
</feature>
<dbReference type="SUPFAM" id="SSF56112">
    <property type="entry name" value="Protein kinase-like (PK-like)"/>
    <property type="match status" value="1"/>
</dbReference>
<evidence type="ECO:0000256" key="2">
    <source>
        <dbReference type="ARBA" id="ARBA00022741"/>
    </source>
</evidence>
<dbReference type="InterPro" id="IPR011009">
    <property type="entry name" value="Kinase-like_dom_sf"/>
</dbReference>
<keyword evidence="2" id="KW-0547">Nucleotide-binding</keyword>
<keyword evidence="6" id="KW-0460">Magnesium</keyword>
<keyword evidence="6" id="KW-0479">Metal-binding</keyword>
<keyword evidence="1" id="KW-0808">Transferase</keyword>
<comment type="caution">
    <text evidence="8">The sequence shown here is derived from an EMBL/GenBank/DDBJ whole genome shotgun (WGS) entry which is preliminary data.</text>
</comment>
<evidence type="ECO:0000259" key="7">
    <source>
        <dbReference type="PROSITE" id="PS50011"/>
    </source>
</evidence>
<evidence type="ECO:0000256" key="4">
    <source>
        <dbReference type="ARBA" id="ARBA00022840"/>
    </source>
</evidence>
<dbReference type="Proteomes" id="UP001054902">
    <property type="component" value="Unassembled WGS sequence"/>
</dbReference>
<dbReference type="Pfam" id="PF00069">
    <property type="entry name" value="Pkinase"/>
    <property type="match status" value="1"/>
</dbReference>
<dbReference type="GO" id="GO:0005524">
    <property type="term" value="F:ATP binding"/>
    <property type="evidence" value="ECO:0007669"/>
    <property type="project" value="UniProtKB-KW"/>
</dbReference>
<evidence type="ECO:0000256" key="1">
    <source>
        <dbReference type="ARBA" id="ARBA00022679"/>
    </source>
</evidence>
<evidence type="ECO:0000256" key="6">
    <source>
        <dbReference type="PIRSR" id="PIRSR000615-3"/>
    </source>
</evidence>
<dbReference type="InterPro" id="IPR051681">
    <property type="entry name" value="Ser/Thr_Kinases-Pseudokinases"/>
</dbReference>
<gene>
    <name evidence="8" type="ORF">CTEN210_05588</name>
</gene>
<evidence type="ECO:0000256" key="3">
    <source>
        <dbReference type="ARBA" id="ARBA00022777"/>
    </source>
</evidence>
<protein>
    <recommendedName>
        <fullName evidence="7">Protein kinase domain-containing protein</fullName>
    </recommendedName>
</protein>
<feature type="binding site" evidence="6">
    <location>
        <position position="246"/>
    </location>
    <ligand>
        <name>Mg(2+)</name>
        <dbReference type="ChEBI" id="CHEBI:18420"/>
    </ligand>
</feature>
<evidence type="ECO:0000313" key="8">
    <source>
        <dbReference type="EMBL" id="GFH49112.1"/>
    </source>
</evidence>
<dbReference type="EMBL" id="BLLK01000032">
    <property type="protein sequence ID" value="GFH49112.1"/>
    <property type="molecule type" value="Genomic_DNA"/>
</dbReference>
<dbReference type="PROSITE" id="PS50011">
    <property type="entry name" value="PROTEIN_KINASE_DOM"/>
    <property type="match status" value="1"/>
</dbReference>
<keyword evidence="9" id="KW-1185">Reference proteome</keyword>
<dbReference type="GO" id="GO:0046872">
    <property type="term" value="F:metal ion binding"/>
    <property type="evidence" value="ECO:0007669"/>
    <property type="project" value="UniProtKB-KW"/>
</dbReference>
<keyword evidence="4" id="KW-0067">ATP-binding</keyword>
<dbReference type="PANTHER" id="PTHR44329:SF288">
    <property type="entry name" value="MITOGEN-ACTIVATED PROTEIN KINASE KINASE KINASE 20"/>
    <property type="match status" value="1"/>
</dbReference>
<dbReference type="Gene3D" id="3.30.200.20">
    <property type="entry name" value="Phosphorylase Kinase, domain 1"/>
    <property type="match status" value="1"/>
</dbReference>
<name>A0AAD3H3D5_9STRA</name>
<dbReference type="SMART" id="SM00220">
    <property type="entry name" value="S_TKc"/>
    <property type="match status" value="1"/>
</dbReference>
<dbReference type="PANTHER" id="PTHR44329">
    <property type="entry name" value="SERINE/THREONINE-PROTEIN KINASE TNNI3K-RELATED"/>
    <property type="match status" value="1"/>
</dbReference>
<dbReference type="AlphaFoldDB" id="A0AAD3H3D5"/>
<sequence>MVNIGKYDEGFLLQRAEEIVVAKTQGSRVFDADAESAIPRFQPQELDIGSILGKGGFCTVNEVSKISLLDGGANDNAMETEAAHILQDRNYMAQNYLRKGKDSRYAVKSLSPSLMKDPERFVAGIIDLVIETKFLSIIRHPNIIKMRAISTESPFSRGYYLVLDRLYDTMSVRINAWKAQKSFTTGIGKVRDLRGAKKKELWIDRLMVSYDICMALKYLHDNNIVYRDLKPDNIGFDVRGDVKLFDFGLAKEMRPEDLVSDDLYDMSGNTGSLRYMAPEVARRMPYNHTVDVYSFSILLWQIMSLETPFATYDVSKHSELVVHGTDRPAINKNWSPNLCSLLSLGWSGNISERPDFEYISGVLRQEFSPFISDAEACALDESSKTAKSIQNR</sequence>
<reference evidence="8 9" key="1">
    <citation type="journal article" date="2021" name="Sci. Rep.">
        <title>The genome of the diatom Chaetoceros tenuissimus carries an ancient integrated fragment of an extant virus.</title>
        <authorList>
            <person name="Hongo Y."/>
            <person name="Kimura K."/>
            <person name="Takaki Y."/>
            <person name="Yoshida Y."/>
            <person name="Baba S."/>
            <person name="Kobayashi G."/>
            <person name="Nagasaki K."/>
            <person name="Hano T."/>
            <person name="Tomaru Y."/>
        </authorList>
    </citation>
    <scope>NUCLEOTIDE SEQUENCE [LARGE SCALE GENOMIC DNA]</scope>
    <source>
        <strain evidence="8 9">NIES-3715</strain>
    </source>
</reference>
<dbReference type="InterPro" id="IPR000719">
    <property type="entry name" value="Prot_kinase_dom"/>
</dbReference>
<feature type="active site" description="Proton acceptor" evidence="5">
    <location>
        <position position="228"/>
    </location>
</feature>
<proteinExistence type="predicted"/>
<feature type="domain" description="Protein kinase" evidence="7">
    <location>
        <begin position="46"/>
        <end position="371"/>
    </location>
</feature>
<accession>A0AAD3H3D5</accession>
<keyword evidence="3" id="KW-0418">Kinase</keyword>